<dbReference type="Proteomes" id="UP000477488">
    <property type="component" value="Unassembled WGS sequence"/>
</dbReference>
<evidence type="ECO:0000256" key="1">
    <source>
        <dbReference type="SAM" id="MobiDB-lite"/>
    </source>
</evidence>
<dbReference type="AlphaFoldDB" id="A0A6L5XL20"/>
<organism evidence="3 4">
    <name type="scientific">Desulfovibrio porci</name>
    <dbReference type="NCBI Taxonomy" id="2605782"/>
    <lineage>
        <taxon>Bacteria</taxon>
        <taxon>Pseudomonadati</taxon>
        <taxon>Thermodesulfobacteriota</taxon>
        <taxon>Desulfovibrionia</taxon>
        <taxon>Desulfovibrionales</taxon>
        <taxon>Desulfovibrionaceae</taxon>
        <taxon>Desulfovibrio</taxon>
    </lineage>
</organism>
<sequence length="540" mass="59046">MEVILLSAAGLVVLLLALFGAFCCVRRIFFRKRPLSLRPAETEGQMARKDKPESAALIPGDAAPAARPDAADGENARPPSGLRQRPISAESLPPGSPLSRFAIVAAIALALLIPLLLVQNLVDERASLYRNVVQDISRTWGGQQQLTGPMLLIPYTERQITRRRGPGKEATGGGNQGDETITESHWALGHFVLLPTRVDFSGGMVPQERRRGIYRSLVYTADLHLAGRFTLPPDDALKRAAPALESVNYAGAYVVMGLSYPNALRTVGPLVWNKAELNAEPGIQPFSKLKNGFRIPVRLSPEIREYTFSQHLVFNGSSGIRFTPVGGVTKITLDSPWPHPSFQGDILPVSREVTDQGFKAAWEIPSLARSYPNLGTLKSWPENFTAFAAGVELYEAATHYHLIERSVKYGILFIGLTFLAFIIFELGLRARLHPVQYGLVGLAMVVFYLVLLSLSEHFSFLPSYAAASACTVLMIALYVGAALRNVREGVGVGVLLTALYTLLYAILQMEDYALLMGTALVLVMLGALMMVSRNLAFERM</sequence>
<feature type="transmembrane region" description="Helical" evidence="2">
    <location>
        <begin position="435"/>
        <end position="455"/>
    </location>
</feature>
<comment type="caution">
    <text evidence="3">The sequence shown here is derived from an EMBL/GenBank/DDBJ whole genome shotgun (WGS) entry which is preliminary data.</text>
</comment>
<dbReference type="EMBL" id="VUMH01000006">
    <property type="protein sequence ID" value="MSS27876.1"/>
    <property type="molecule type" value="Genomic_DNA"/>
</dbReference>
<protein>
    <submittedName>
        <fullName evidence="3">Cell envelope integrity protein CreD</fullName>
    </submittedName>
</protein>
<feature type="transmembrane region" description="Helical" evidence="2">
    <location>
        <begin position="409"/>
        <end position="428"/>
    </location>
</feature>
<keyword evidence="2" id="KW-0812">Transmembrane</keyword>
<evidence type="ECO:0000256" key="2">
    <source>
        <dbReference type="SAM" id="Phobius"/>
    </source>
</evidence>
<feature type="transmembrane region" description="Helical" evidence="2">
    <location>
        <begin position="513"/>
        <end position="531"/>
    </location>
</feature>
<dbReference type="InterPro" id="IPR010364">
    <property type="entry name" value="Uncharacterised_IM_CreD"/>
</dbReference>
<dbReference type="PANTHER" id="PTHR30092">
    <property type="entry name" value="INNER MEMBRANE PROTEIN CRED"/>
    <property type="match status" value="1"/>
</dbReference>
<feature type="region of interest" description="Disordered" evidence="1">
    <location>
        <begin position="59"/>
        <end position="89"/>
    </location>
</feature>
<feature type="transmembrane region" description="Helical" evidence="2">
    <location>
        <begin position="461"/>
        <end position="483"/>
    </location>
</feature>
<keyword evidence="4" id="KW-1185">Reference proteome</keyword>
<reference evidence="3 4" key="1">
    <citation type="submission" date="2019-09" db="EMBL/GenBank/DDBJ databases">
        <title>In-depth cultivation of the pig gut microbiome towards novel bacterial diversity and tailored functional studies.</title>
        <authorList>
            <person name="Wylensek D."/>
            <person name="Hitch T.C.A."/>
            <person name="Clavel T."/>
        </authorList>
    </citation>
    <scope>NUCLEOTIDE SEQUENCE [LARGE SCALE GENOMIC DNA]</scope>
    <source>
        <strain evidence="3 4">PG-178-WT-4</strain>
    </source>
</reference>
<gene>
    <name evidence="3" type="primary">creD</name>
    <name evidence="3" type="ORF">FYJ44_07425</name>
</gene>
<dbReference type="GO" id="GO:0005886">
    <property type="term" value="C:plasma membrane"/>
    <property type="evidence" value="ECO:0007669"/>
    <property type="project" value="TreeGrafter"/>
</dbReference>
<feature type="compositionally biased region" description="Low complexity" evidence="1">
    <location>
        <begin position="59"/>
        <end position="68"/>
    </location>
</feature>
<evidence type="ECO:0000313" key="3">
    <source>
        <dbReference type="EMBL" id="MSS27876.1"/>
    </source>
</evidence>
<dbReference type="RefSeq" id="WP_154510755.1">
    <property type="nucleotide sequence ID" value="NZ_JAXELC010000040.1"/>
</dbReference>
<keyword evidence="2" id="KW-0472">Membrane</keyword>
<dbReference type="Pfam" id="PF06123">
    <property type="entry name" value="CreD"/>
    <property type="match status" value="1"/>
</dbReference>
<name>A0A6L5XL20_9BACT</name>
<proteinExistence type="predicted"/>
<dbReference type="NCBIfam" id="NF008712">
    <property type="entry name" value="PRK11715.1-1"/>
    <property type="match status" value="1"/>
</dbReference>
<accession>A0A6L5XL20</accession>
<keyword evidence="2" id="KW-1133">Transmembrane helix</keyword>
<dbReference type="PANTHER" id="PTHR30092:SF0">
    <property type="entry name" value="INNER MEMBRANE PROTEIN CRED"/>
    <property type="match status" value="1"/>
</dbReference>
<feature type="transmembrane region" description="Helical" evidence="2">
    <location>
        <begin position="101"/>
        <end position="122"/>
    </location>
</feature>
<evidence type="ECO:0000313" key="4">
    <source>
        <dbReference type="Proteomes" id="UP000477488"/>
    </source>
</evidence>
<feature type="transmembrane region" description="Helical" evidence="2">
    <location>
        <begin position="490"/>
        <end position="507"/>
    </location>
</feature>
<feature type="transmembrane region" description="Helical" evidence="2">
    <location>
        <begin position="6"/>
        <end position="29"/>
    </location>
</feature>